<evidence type="ECO:0000259" key="10">
    <source>
        <dbReference type="PROSITE" id="PS51449"/>
    </source>
</evidence>
<reference evidence="12 13" key="1">
    <citation type="submission" date="2016-11" db="EMBL/GenBank/DDBJ databases">
        <authorList>
            <person name="Jaros S."/>
            <person name="Januszkiewicz K."/>
            <person name="Wedrychowicz H."/>
        </authorList>
    </citation>
    <scope>NUCLEOTIDE SEQUENCE [LARGE SCALE GENOMIC DNA]</scope>
    <source>
        <strain evidence="12 13">DSM 27063</strain>
    </source>
</reference>
<dbReference type="FunFam" id="2.40.50.140:FF:000210">
    <property type="entry name" value="Ribosomal protein S12 methylthiotransferase RimO"/>
    <property type="match status" value="1"/>
</dbReference>
<feature type="binding site" evidence="8">
    <location>
        <position position="151"/>
    </location>
    <ligand>
        <name>[4Fe-4S] cluster</name>
        <dbReference type="ChEBI" id="CHEBI:49883"/>
        <label>2</label>
        <note>4Fe-4S-S-AdoMet</note>
    </ligand>
</feature>
<accession>A0A1M6H0S6</accession>
<comment type="cofactor">
    <cofactor evidence="8">
        <name>[4Fe-4S] cluster</name>
        <dbReference type="ChEBI" id="CHEBI:49883"/>
    </cofactor>
    <text evidence="8">Binds 2 [4Fe-4S] clusters. One cluster is coordinated with 3 cysteines and an exchangeable S-adenosyl-L-methionine.</text>
</comment>
<dbReference type="Pfam" id="PF18693">
    <property type="entry name" value="TRAM_2"/>
    <property type="match status" value="1"/>
</dbReference>
<dbReference type="InterPro" id="IPR005840">
    <property type="entry name" value="Ribosomal_uS12_MeSTrfase_RimO"/>
</dbReference>
<comment type="subcellular location">
    <subcellularLocation>
        <location evidence="8">Cytoplasm</location>
    </subcellularLocation>
</comment>
<dbReference type="SFLD" id="SFLDG01082">
    <property type="entry name" value="B12-binding_domain_containing"/>
    <property type="match status" value="1"/>
</dbReference>
<evidence type="ECO:0000313" key="13">
    <source>
        <dbReference type="Proteomes" id="UP000184050"/>
    </source>
</evidence>
<evidence type="ECO:0000256" key="7">
    <source>
        <dbReference type="ARBA" id="ARBA00023014"/>
    </source>
</evidence>
<dbReference type="Gene3D" id="3.80.30.20">
    <property type="entry name" value="tm_1862 like domain"/>
    <property type="match status" value="1"/>
</dbReference>
<dbReference type="PANTHER" id="PTHR43837">
    <property type="entry name" value="RIBOSOMAL PROTEIN S12 METHYLTHIOTRANSFERASE RIMO"/>
    <property type="match status" value="1"/>
</dbReference>
<dbReference type="InterPro" id="IPR007197">
    <property type="entry name" value="rSAM"/>
</dbReference>
<dbReference type="GO" id="GO:0035599">
    <property type="term" value="F:aspartic acid methylthiotransferase activity"/>
    <property type="evidence" value="ECO:0007669"/>
    <property type="project" value="TreeGrafter"/>
</dbReference>
<evidence type="ECO:0000259" key="11">
    <source>
        <dbReference type="PROSITE" id="PS51918"/>
    </source>
</evidence>
<evidence type="ECO:0000313" key="12">
    <source>
        <dbReference type="EMBL" id="SHJ15746.1"/>
    </source>
</evidence>
<evidence type="ECO:0000256" key="5">
    <source>
        <dbReference type="ARBA" id="ARBA00022723"/>
    </source>
</evidence>
<dbReference type="Gene3D" id="2.40.50.140">
    <property type="entry name" value="Nucleic acid-binding proteins"/>
    <property type="match status" value="1"/>
</dbReference>
<evidence type="ECO:0000256" key="4">
    <source>
        <dbReference type="ARBA" id="ARBA00022691"/>
    </source>
</evidence>
<organism evidence="12 13">
    <name type="scientific">Tangfeifania diversioriginum</name>
    <dbReference type="NCBI Taxonomy" id="1168035"/>
    <lineage>
        <taxon>Bacteria</taxon>
        <taxon>Pseudomonadati</taxon>
        <taxon>Bacteroidota</taxon>
        <taxon>Bacteroidia</taxon>
        <taxon>Marinilabiliales</taxon>
        <taxon>Prolixibacteraceae</taxon>
        <taxon>Tangfeifania</taxon>
    </lineage>
</organism>
<dbReference type="InterPro" id="IPR013848">
    <property type="entry name" value="Methylthiotransferase_N"/>
</dbReference>
<dbReference type="SFLD" id="SFLDF00274">
    <property type="entry name" value="ribosomal_protein_S12_methylth"/>
    <property type="match status" value="1"/>
</dbReference>
<dbReference type="InterPro" id="IPR012340">
    <property type="entry name" value="NA-bd_OB-fold"/>
</dbReference>
<dbReference type="CDD" id="cd01335">
    <property type="entry name" value="Radical_SAM"/>
    <property type="match status" value="1"/>
</dbReference>
<evidence type="ECO:0000256" key="6">
    <source>
        <dbReference type="ARBA" id="ARBA00023004"/>
    </source>
</evidence>
<feature type="binding site" evidence="8">
    <location>
        <position position="14"/>
    </location>
    <ligand>
        <name>[4Fe-4S] cluster</name>
        <dbReference type="ChEBI" id="CHEBI:49883"/>
        <label>1</label>
    </ligand>
</feature>
<keyword evidence="6 8" id="KW-0408">Iron</keyword>
<dbReference type="AlphaFoldDB" id="A0A1M6H0S6"/>
<feature type="domain" description="Radical SAM core" evidence="11">
    <location>
        <begin position="133"/>
        <end position="364"/>
    </location>
</feature>
<dbReference type="STRING" id="1168035.SAMN05444280_11238"/>
<sequence length="436" mass="50571">MMGKKRVNVVTMGCSKNLVDSEVLLNQLQRGEFEVVHDSSETGFDAVFVNTCGFIHDAKQESIDMILDYVDAKKRGDIQKLYVMGCLSERYQKDLEKEIPEVDRYFGKFDLKAMVDELQVNYYPEYIYERKITTPSHYGYLKIAEGCNRSCAFCAIPMMTGRHKSRTIESLVKEARYLAKKGVKEILLIAQELSYYGIDIYGKNRLPDLINQISEIDGIEWIRLHYLYPTKFPYEILPVMRDNPKVCKYLDMPLQHIANPVLKNMLRHVTREETEALIKRIKEEVPDVILRTTMLVGFPGETEEDFEELKQFIIDTKFERLGVFTYSHEENTYAAKKFQDDVPEEVKQARADEIMEIQQQVSAELNQQKIGQTFKVILDRKEDDYYVGRTEYDSPEVDGEVLISSSAELKKGDFCQVKITGAEDYDLFGEVIELTR</sequence>
<dbReference type="PANTHER" id="PTHR43837:SF1">
    <property type="entry name" value="RIBOSOMAL PROTEIN US12 METHYLTHIOTRANSFERASE RIMO"/>
    <property type="match status" value="1"/>
</dbReference>
<feature type="binding site" evidence="8">
    <location>
        <position position="52"/>
    </location>
    <ligand>
        <name>[4Fe-4S] cluster</name>
        <dbReference type="ChEBI" id="CHEBI:49883"/>
        <label>1</label>
    </ligand>
</feature>
<dbReference type="Proteomes" id="UP000184050">
    <property type="component" value="Unassembled WGS sequence"/>
</dbReference>
<dbReference type="GO" id="GO:0051539">
    <property type="term" value="F:4 iron, 4 sulfur cluster binding"/>
    <property type="evidence" value="ECO:0007669"/>
    <property type="project" value="UniProtKB-UniRule"/>
</dbReference>
<evidence type="ECO:0000259" key="9">
    <source>
        <dbReference type="PROSITE" id="PS50926"/>
    </source>
</evidence>
<dbReference type="InterPro" id="IPR038135">
    <property type="entry name" value="Methylthiotransferase_N_sf"/>
</dbReference>
<comment type="function">
    <text evidence="8">Catalyzes the methylthiolation of an aspartic acid residue of ribosomal protein uS12.</text>
</comment>
<dbReference type="GO" id="GO:0103039">
    <property type="term" value="F:protein methylthiotransferase activity"/>
    <property type="evidence" value="ECO:0007669"/>
    <property type="project" value="UniProtKB-EC"/>
</dbReference>
<dbReference type="InterPro" id="IPR020612">
    <property type="entry name" value="Methylthiotransferase_CS"/>
</dbReference>
<dbReference type="GO" id="GO:0005829">
    <property type="term" value="C:cytosol"/>
    <property type="evidence" value="ECO:0007669"/>
    <property type="project" value="TreeGrafter"/>
</dbReference>
<keyword evidence="1 8" id="KW-0004">4Fe-4S</keyword>
<dbReference type="Pfam" id="PF00919">
    <property type="entry name" value="UPF0004"/>
    <property type="match status" value="1"/>
</dbReference>
<feature type="binding site" evidence="8">
    <location>
        <position position="86"/>
    </location>
    <ligand>
        <name>[4Fe-4S] cluster</name>
        <dbReference type="ChEBI" id="CHEBI:49883"/>
        <label>1</label>
    </ligand>
</feature>
<feature type="domain" description="TRAM" evidence="9">
    <location>
        <begin position="367"/>
        <end position="433"/>
    </location>
</feature>
<dbReference type="InterPro" id="IPR002792">
    <property type="entry name" value="TRAM_dom"/>
</dbReference>
<dbReference type="Pfam" id="PF04055">
    <property type="entry name" value="Radical_SAM"/>
    <property type="match status" value="1"/>
</dbReference>
<evidence type="ECO:0000256" key="3">
    <source>
        <dbReference type="ARBA" id="ARBA00022679"/>
    </source>
</evidence>
<evidence type="ECO:0000256" key="2">
    <source>
        <dbReference type="ARBA" id="ARBA00022490"/>
    </source>
</evidence>
<keyword evidence="2 8" id="KW-0963">Cytoplasm</keyword>
<keyword evidence="13" id="KW-1185">Reference proteome</keyword>
<dbReference type="PROSITE" id="PS01278">
    <property type="entry name" value="MTTASE_RADICAL"/>
    <property type="match status" value="1"/>
</dbReference>
<evidence type="ECO:0000256" key="8">
    <source>
        <dbReference type="HAMAP-Rule" id="MF_01865"/>
    </source>
</evidence>
<dbReference type="Gene3D" id="3.40.50.12160">
    <property type="entry name" value="Methylthiotransferase, N-terminal domain"/>
    <property type="match status" value="1"/>
</dbReference>
<dbReference type="SFLD" id="SFLDG01061">
    <property type="entry name" value="methylthiotransferase"/>
    <property type="match status" value="1"/>
</dbReference>
<dbReference type="EC" id="2.8.4.4" evidence="8"/>
<feature type="binding site" evidence="8">
    <location>
        <position position="154"/>
    </location>
    <ligand>
        <name>[4Fe-4S] cluster</name>
        <dbReference type="ChEBI" id="CHEBI:49883"/>
        <label>2</label>
        <note>4Fe-4S-S-AdoMet</note>
    </ligand>
</feature>
<feature type="domain" description="MTTase N-terminal" evidence="10">
    <location>
        <begin position="5"/>
        <end position="123"/>
    </location>
</feature>
<keyword evidence="12" id="KW-0687">Ribonucleoprotein</keyword>
<keyword evidence="12" id="KW-0689">Ribosomal protein</keyword>
<dbReference type="HAMAP" id="MF_01865">
    <property type="entry name" value="MTTase_RimO"/>
    <property type="match status" value="1"/>
</dbReference>
<protein>
    <recommendedName>
        <fullName evidence="8">Ribosomal protein uS12 methylthiotransferase RimO</fullName>
        <shortName evidence="8">uS12 MTTase</shortName>
        <shortName evidence="8">uS12 methylthiotransferase</shortName>
        <ecNumber evidence="8">2.8.4.4</ecNumber>
    </recommendedName>
    <alternativeName>
        <fullName evidence="8">Ribosomal protein uS12 (aspartate-C(3))-methylthiotransferase</fullName>
    </alternativeName>
    <alternativeName>
        <fullName evidence="8">Ribosome maturation factor RimO</fullName>
    </alternativeName>
</protein>
<dbReference type="SUPFAM" id="SSF102114">
    <property type="entry name" value="Radical SAM enzymes"/>
    <property type="match status" value="1"/>
</dbReference>
<comment type="similarity">
    <text evidence="8">Belongs to the methylthiotransferase family. RimO subfamily.</text>
</comment>
<dbReference type="InterPro" id="IPR005839">
    <property type="entry name" value="Methylthiotransferase"/>
</dbReference>
<dbReference type="PROSITE" id="PS50926">
    <property type="entry name" value="TRAM"/>
    <property type="match status" value="1"/>
</dbReference>
<keyword evidence="3 8" id="KW-0808">Transferase</keyword>
<dbReference type="GO" id="GO:0005840">
    <property type="term" value="C:ribosome"/>
    <property type="evidence" value="ECO:0007669"/>
    <property type="project" value="UniProtKB-KW"/>
</dbReference>
<dbReference type="InterPro" id="IPR006638">
    <property type="entry name" value="Elp3/MiaA/NifB-like_rSAM"/>
</dbReference>
<dbReference type="PROSITE" id="PS51918">
    <property type="entry name" value="RADICAL_SAM"/>
    <property type="match status" value="1"/>
</dbReference>
<dbReference type="NCBIfam" id="TIGR00089">
    <property type="entry name" value="MiaB/RimO family radical SAM methylthiotransferase"/>
    <property type="match status" value="1"/>
</dbReference>
<dbReference type="InterPro" id="IPR058240">
    <property type="entry name" value="rSAM_sf"/>
</dbReference>
<dbReference type="GO" id="GO:0046872">
    <property type="term" value="F:metal ion binding"/>
    <property type="evidence" value="ECO:0007669"/>
    <property type="project" value="UniProtKB-KW"/>
</dbReference>
<feature type="binding site" evidence="8">
    <location>
        <position position="147"/>
    </location>
    <ligand>
        <name>[4Fe-4S] cluster</name>
        <dbReference type="ChEBI" id="CHEBI:49883"/>
        <label>2</label>
        <note>4Fe-4S-S-AdoMet</note>
    </ligand>
</feature>
<dbReference type="FunFam" id="3.80.30.20:FF:000001">
    <property type="entry name" value="tRNA-2-methylthio-N(6)-dimethylallyladenosine synthase 2"/>
    <property type="match status" value="1"/>
</dbReference>
<dbReference type="PROSITE" id="PS51449">
    <property type="entry name" value="MTTASE_N"/>
    <property type="match status" value="1"/>
</dbReference>
<gene>
    <name evidence="8" type="primary">rimO</name>
    <name evidence="12" type="ORF">SAMN05444280_11238</name>
</gene>
<proteinExistence type="inferred from homology"/>
<keyword evidence="5 8" id="KW-0479">Metal-binding</keyword>
<keyword evidence="7 8" id="KW-0411">Iron-sulfur</keyword>
<dbReference type="SMART" id="SM00729">
    <property type="entry name" value="Elp3"/>
    <property type="match status" value="1"/>
</dbReference>
<dbReference type="NCBIfam" id="TIGR01125">
    <property type="entry name" value="30S ribosomal protein S12 methylthiotransferase RimO"/>
    <property type="match status" value="1"/>
</dbReference>
<dbReference type="SFLD" id="SFLDS00029">
    <property type="entry name" value="Radical_SAM"/>
    <property type="match status" value="1"/>
</dbReference>
<name>A0A1M6H0S6_9BACT</name>
<evidence type="ECO:0000256" key="1">
    <source>
        <dbReference type="ARBA" id="ARBA00022485"/>
    </source>
</evidence>
<dbReference type="InterPro" id="IPR023404">
    <property type="entry name" value="rSAM_horseshoe"/>
</dbReference>
<keyword evidence="4 8" id="KW-0949">S-adenosyl-L-methionine</keyword>
<comment type="catalytic activity">
    <reaction evidence="8">
        <text>L-aspartate(89)-[ribosomal protein uS12]-hydrogen + (sulfur carrier)-SH + AH2 + 2 S-adenosyl-L-methionine = 3-methylsulfanyl-L-aspartate(89)-[ribosomal protein uS12]-hydrogen + (sulfur carrier)-H + 5'-deoxyadenosine + L-methionine + A + S-adenosyl-L-homocysteine + 2 H(+)</text>
        <dbReference type="Rhea" id="RHEA:37087"/>
        <dbReference type="Rhea" id="RHEA-COMP:10460"/>
        <dbReference type="Rhea" id="RHEA-COMP:10461"/>
        <dbReference type="Rhea" id="RHEA-COMP:14737"/>
        <dbReference type="Rhea" id="RHEA-COMP:14739"/>
        <dbReference type="ChEBI" id="CHEBI:13193"/>
        <dbReference type="ChEBI" id="CHEBI:15378"/>
        <dbReference type="ChEBI" id="CHEBI:17319"/>
        <dbReference type="ChEBI" id="CHEBI:17499"/>
        <dbReference type="ChEBI" id="CHEBI:29917"/>
        <dbReference type="ChEBI" id="CHEBI:29961"/>
        <dbReference type="ChEBI" id="CHEBI:57844"/>
        <dbReference type="ChEBI" id="CHEBI:57856"/>
        <dbReference type="ChEBI" id="CHEBI:59789"/>
        <dbReference type="ChEBI" id="CHEBI:64428"/>
        <dbReference type="ChEBI" id="CHEBI:73599"/>
        <dbReference type="EC" id="2.8.4.4"/>
    </reaction>
</comment>
<dbReference type="GO" id="GO:0006400">
    <property type="term" value="P:tRNA modification"/>
    <property type="evidence" value="ECO:0007669"/>
    <property type="project" value="InterPro"/>
</dbReference>
<dbReference type="EMBL" id="FQZE01000012">
    <property type="protein sequence ID" value="SHJ15746.1"/>
    <property type="molecule type" value="Genomic_DNA"/>
</dbReference>